<feature type="compositionally biased region" description="Polar residues" evidence="1">
    <location>
        <begin position="273"/>
        <end position="287"/>
    </location>
</feature>
<dbReference type="EMBL" id="CAUJNA010003256">
    <property type="protein sequence ID" value="CAJ1397155.1"/>
    <property type="molecule type" value="Genomic_DNA"/>
</dbReference>
<feature type="compositionally biased region" description="Polar residues" evidence="1">
    <location>
        <begin position="583"/>
        <end position="593"/>
    </location>
</feature>
<feature type="compositionally biased region" description="Low complexity" evidence="1">
    <location>
        <begin position="511"/>
        <end position="524"/>
    </location>
</feature>
<sequence length="1261" mass="133047">MKRGFPRSDAAAARRDTGEKVFSGVVRSIDLERHSALIDCPAVARQSGKAVVAGLPLLRDTLAGPGDTVAFFIDWVKGTQASAPMLRLSSQDGMALMGKFRTGTVGYGFVACEEVKDFFGRDPYVKPDLADTFTTGQTVCFNVTINAQGVPTVSEMAECQPDWQPMPSEILGEVDEALDAEPLPPRLATPASRVIPPRPRPTPSASKSGLAAAVAAFAAAAPTLAPRPRAAPAADAADAVAPCAGNWQWGNSGQPEPQSEGQAQQEPQDESQAEWQGGQSAWNNHGAWNSEGGQGMWKDEPGDQTMWNSQGAQSEAAHPEPQEPGYQALHATPQAASARPAPSHSGLATAALAALAAAAATAPAVAPPHTAPAADAADAVAPSAGNWHWGNSNQPEPQSEGQAQQEPQDESQAQWQGGQSAWNNNGAWNSEGGQGMWKDEPGDQTMWNSQGDQSEGFHAEPQALGYQALHATPQADSARPAPSHSGLATAALAALAAAAAAAPAVAPPHTAPAADAADAVAPSAGNWHWGNSNQPEPQSEGQAQQEPQDESQAEWQGGQSAWNNNGAWNSKGGQGMWKDEQGDQTMWNSQGAQSEVFHPEPQALGYQASVAKPRATGRVVPPRPRPVPAQSESQGAAQGDQGEQSSWNANCQQGNHIDQSMWNATGKQGDHIDQSMWNTTGQQGDQSDQSMCNATGQQGDQSNQSMYNATGQQGEQSMWIPQGEQDDPSSRNAKGQQGAQDDQSMWGAAGQQGDQSDQRMWNATGQQGDQSKWNATGQQGDQSMWNANGQHGAHSDQSMWNATGQQGEQGEQSDQSSWNATGQQGDQSMWNSQGEQSDQSSWNAKGTQDDQSLWNAKATQGDQDDQSSWNAKAAQGYPDDQSSWNAKATQGYQGDQSSWNSKGEGDQGSWWNSKGDQDWWQRDKASQGSWDWSWGKDTEPEPGSKAWRELRDSDLAGAQKKREAGATCALGVVASYIPEKKCGFIECDSVKASLGQQVFIYGDIMTRGLAGPGDLVAFFLHMSSKGKAQASHPLLRLATGVDGTYALKGTFQAASGLSRACVVCEEIRKFFGCEACVHEALAAQLGPDTVVSFNVILNAEGQPEVHDAVPCGDAWQPQPTVMDQAARGMPHPAAESAPAEAEAPKLGGVPEPALPPKAKKAMPLAFQTGASGKGKGGKGGNGGNKGDLDGAWLVGRVKSYSDVNKYGFIESDAVKAACGGDIFMPAIQFVDKGIRIGDTVQVQVKINQKGKPQANQVLPAT</sequence>
<dbReference type="Gene3D" id="2.40.50.140">
    <property type="entry name" value="Nucleic acid-binding proteins"/>
    <property type="match status" value="1"/>
</dbReference>
<feature type="compositionally biased region" description="Polar residues" evidence="1">
    <location>
        <begin position="630"/>
        <end position="666"/>
    </location>
</feature>
<comment type="caution">
    <text evidence="2">The sequence shown here is derived from an EMBL/GenBank/DDBJ whole genome shotgun (WGS) entry which is preliminary data.</text>
</comment>
<feature type="region of interest" description="Disordered" evidence="1">
    <location>
        <begin position="183"/>
        <end position="207"/>
    </location>
</feature>
<dbReference type="Proteomes" id="UP001178507">
    <property type="component" value="Unassembled WGS sequence"/>
</dbReference>
<feature type="compositionally biased region" description="Low complexity" evidence="1">
    <location>
        <begin position="1132"/>
        <end position="1141"/>
    </location>
</feature>
<feature type="compositionally biased region" description="Low complexity" evidence="1">
    <location>
        <begin position="371"/>
        <end position="385"/>
    </location>
</feature>
<reference evidence="2" key="1">
    <citation type="submission" date="2023-08" db="EMBL/GenBank/DDBJ databases">
        <authorList>
            <person name="Chen Y."/>
            <person name="Shah S."/>
            <person name="Dougan E. K."/>
            <person name="Thang M."/>
            <person name="Chan C."/>
        </authorList>
    </citation>
    <scope>NUCLEOTIDE SEQUENCE</scope>
</reference>
<evidence type="ECO:0000256" key="1">
    <source>
        <dbReference type="SAM" id="MobiDB-lite"/>
    </source>
</evidence>
<protein>
    <submittedName>
        <fullName evidence="2">Uncharacterized protein</fullName>
    </submittedName>
</protein>
<accession>A0AA36J275</accession>
<feature type="compositionally biased region" description="Low complexity" evidence="1">
    <location>
        <begin position="804"/>
        <end position="817"/>
    </location>
</feature>
<name>A0AA36J275_9DINO</name>
<feature type="compositionally biased region" description="Polar residues" evidence="1">
    <location>
        <begin position="529"/>
        <end position="546"/>
    </location>
</feature>
<dbReference type="SUPFAM" id="SSF50249">
    <property type="entry name" value="Nucleic acid-binding proteins"/>
    <property type="match status" value="1"/>
</dbReference>
<feature type="region of interest" description="Disordered" evidence="1">
    <location>
        <begin position="508"/>
        <end position="946"/>
    </location>
</feature>
<feature type="compositionally biased region" description="Polar residues" evidence="1">
    <location>
        <begin position="675"/>
        <end position="716"/>
    </location>
</feature>
<feature type="region of interest" description="Disordered" evidence="1">
    <location>
        <begin position="1127"/>
        <end position="1151"/>
    </location>
</feature>
<organism evidence="2 3">
    <name type="scientific">Effrenium voratum</name>
    <dbReference type="NCBI Taxonomy" id="2562239"/>
    <lineage>
        <taxon>Eukaryota</taxon>
        <taxon>Sar</taxon>
        <taxon>Alveolata</taxon>
        <taxon>Dinophyceae</taxon>
        <taxon>Suessiales</taxon>
        <taxon>Symbiodiniaceae</taxon>
        <taxon>Effrenium</taxon>
    </lineage>
</organism>
<feature type="compositionally biased region" description="Polar residues" evidence="1">
    <location>
        <begin position="730"/>
        <end position="743"/>
    </location>
</feature>
<feature type="compositionally biased region" description="Polar residues" evidence="1">
    <location>
        <begin position="248"/>
        <end position="266"/>
    </location>
</feature>
<gene>
    <name evidence="2" type="ORF">EVOR1521_LOCUS21227</name>
</gene>
<feature type="compositionally biased region" description="Polar residues" evidence="1">
    <location>
        <begin position="759"/>
        <end position="803"/>
    </location>
</feature>
<feature type="compositionally biased region" description="Basic and acidic residues" evidence="1">
    <location>
        <begin position="915"/>
        <end position="925"/>
    </location>
</feature>
<keyword evidence="3" id="KW-1185">Reference proteome</keyword>
<feature type="region of interest" description="Disordered" evidence="1">
    <location>
        <begin position="367"/>
        <end position="484"/>
    </location>
</feature>
<feature type="compositionally biased region" description="Polar residues" evidence="1">
    <location>
        <begin position="880"/>
        <end position="901"/>
    </location>
</feature>
<proteinExistence type="predicted"/>
<feature type="compositionally biased region" description="Polar residues" evidence="1">
    <location>
        <begin position="818"/>
        <end position="870"/>
    </location>
</feature>
<feature type="region of interest" description="Disordered" evidence="1">
    <location>
        <begin position="244"/>
        <end position="345"/>
    </location>
</feature>
<dbReference type="PROSITE" id="PS50890">
    <property type="entry name" value="PUA"/>
    <property type="match status" value="1"/>
</dbReference>
<feature type="compositionally biased region" description="Polar residues" evidence="1">
    <location>
        <begin position="389"/>
        <end position="428"/>
    </location>
</feature>
<evidence type="ECO:0000313" key="3">
    <source>
        <dbReference type="Proteomes" id="UP001178507"/>
    </source>
</evidence>
<feature type="compositionally biased region" description="Polar residues" evidence="1">
    <location>
        <begin position="553"/>
        <end position="568"/>
    </location>
</feature>
<dbReference type="InterPro" id="IPR012340">
    <property type="entry name" value="NA-bd_OB-fold"/>
</dbReference>
<evidence type="ECO:0000313" key="2">
    <source>
        <dbReference type="EMBL" id="CAJ1397155.1"/>
    </source>
</evidence>
<dbReference type="AlphaFoldDB" id="A0AA36J275"/>